<organism evidence="3 4">
    <name type="scientific">Hydrogenophaga laconesensis</name>
    <dbReference type="NCBI Taxonomy" id="1805971"/>
    <lineage>
        <taxon>Bacteria</taxon>
        <taxon>Pseudomonadati</taxon>
        <taxon>Pseudomonadota</taxon>
        <taxon>Betaproteobacteria</taxon>
        <taxon>Burkholderiales</taxon>
        <taxon>Comamonadaceae</taxon>
        <taxon>Hydrogenophaga</taxon>
    </lineage>
</organism>
<evidence type="ECO:0000256" key="1">
    <source>
        <dbReference type="ARBA" id="ARBA00007689"/>
    </source>
</evidence>
<feature type="domain" description="YCII-related" evidence="2">
    <location>
        <begin position="1"/>
        <end position="91"/>
    </location>
</feature>
<dbReference type="SUPFAM" id="SSF54909">
    <property type="entry name" value="Dimeric alpha+beta barrel"/>
    <property type="match status" value="1"/>
</dbReference>
<dbReference type="InterPro" id="IPR005545">
    <property type="entry name" value="YCII"/>
</dbReference>
<gene>
    <name evidence="3" type="ORF">J2X09_001660</name>
</gene>
<keyword evidence="4" id="KW-1185">Reference proteome</keyword>
<dbReference type="InterPro" id="IPR051807">
    <property type="entry name" value="Sec-metab_biosynth-assoc"/>
</dbReference>
<sequence length="108" mass="12373">MQFLVYLRDATDPQAPERRAATRPLHLARAEEFQHRGCLIMGGALLDAAGNAVGSAAFVQFESREELDDWFNTDPYRINNVWASMEVHDFRIAPHYDVKPLLKKETTR</sequence>
<dbReference type="InterPro" id="IPR011008">
    <property type="entry name" value="Dimeric_a/b-barrel"/>
</dbReference>
<comment type="similarity">
    <text evidence="1">Belongs to the YciI family.</text>
</comment>
<dbReference type="PANTHER" id="PTHR33606:SF3">
    <property type="entry name" value="PROTEIN YCII"/>
    <property type="match status" value="1"/>
</dbReference>
<protein>
    <submittedName>
        <fullName evidence="3">Uncharacterized protein YciI</fullName>
    </submittedName>
</protein>
<reference evidence="3 4" key="1">
    <citation type="submission" date="2023-07" db="EMBL/GenBank/DDBJ databases">
        <title>Sorghum-associated microbial communities from plants grown in Nebraska, USA.</title>
        <authorList>
            <person name="Schachtman D."/>
        </authorList>
    </citation>
    <scope>NUCLEOTIDE SEQUENCE [LARGE SCALE GENOMIC DNA]</scope>
    <source>
        <strain evidence="3 4">BE240</strain>
    </source>
</reference>
<evidence type="ECO:0000313" key="4">
    <source>
        <dbReference type="Proteomes" id="UP001265550"/>
    </source>
</evidence>
<dbReference type="Pfam" id="PF03795">
    <property type="entry name" value="YCII"/>
    <property type="match status" value="1"/>
</dbReference>
<dbReference type="Proteomes" id="UP001265550">
    <property type="component" value="Unassembled WGS sequence"/>
</dbReference>
<evidence type="ECO:0000259" key="2">
    <source>
        <dbReference type="Pfam" id="PF03795"/>
    </source>
</evidence>
<evidence type="ECO:0000313" key="3">
    <source>
        <dbReference type="EMBL" id="MDR7093928.1"/>
    </source>
</evidence>
<dbReference type="EMBL" id="JAVDWE010000003">
    <property type="protein sequence ID" value="MDR7093928.1"/>
    <property type="molecule type" value="Genomic_DNA"/>
</dbReference>
<name>A0ABU1V9N2_9BURK</name>
<comment type="caution">
    <text evidence="3">The sequence shown here is derived from an EMBL/GenBank/DDBJ whole genome shotgun (WGS) entry which is preliminary data.</text>
</comment>
<proteinExistence type="inferred from homology"/>
<dbReference type="PANTHER" id="PTHR33606">
    <property type="entry name" value="PROTEIN YCII"/>
    <property type="match status" value="1"/>
</dbReference>
<dbReference type="RefSeq" id="WP_204732214.1">
    <property type="nucleotide sequence ID" value="NZ_JAVDWE010000003.1"/>
</dbReference>
<dbReference type="Gene3D" id="3.30.70.1060">
    <property type="entry name" value="Dimeric alpha+beta barrel"/>
    <property type="match status" value="1"/>
</dbReference>
<accession>A0ABU1V9N2</accession>